<evidence type="ECO:0000256" key="4">
    <source>
        <dbReference type="ARBA" id="ARBA00025765"/>
    </source>
</evidence>
<protein>
    <submittedName>
        <fullName evidence="7">RNA polymerase I, II and III</fullName>
    </submittedName>
</protein>
<feature type="domain" description="RNA polymerase Rpb5 N-terminal" evidence="6">
    <location>
        <begin position="3"/>
        <end position="57"/>
    </location>
</feature>
<dbReference type="GO" id="GO:0042797">
    <property type="term" value="P:tRNA transcription by RNA polymerase III"/>
    <property type="evidence" value="ECO:0007669"/>
    <property type="project" value="TreeGrafter"/>
</dbReference>
<dbReference type="AlphaFoldDB" id="A0A0H5BLU8"/>
<dbReference type="InterPro" id="IPR036710">
    <property type="entry name" value="RNA_pol_Rpb5_N_sf"/>
</dbReference>
<dbReference type="EMBL" id="AB996603">
    <property type="protein sequence ID" value="BAS01922.1"/>
    <property type="molecule type" value="Genomic_DNA"/>
</dbReference>
<accession>A0A0H5BLU8</accession>
<dbReference type="Pfam" id="PF01191">
    <property type="entry name" value="RNA_pol_Rpb5_C"/>
    <property type="match status" value="1"/>
</dbReference>
<evidence type="ECO:0000259" key="5">
    <source>
        <dbReference type="Pfam" id="PF01191"/>
    </source>
</evidence>
<keyword evidence="3" id="KW-0539">Nucleus</keyword>
<dbReference type="PIRSF" id="PIRSF000747">
    <property type="entry name" value="RPB5"/>
    <property type="match status" value="1"/>
</dbReference>
<dbReference type="FunFam" id="3.90.940.20:FF:000001">
    <property type="entry name" value="DNA-directed RNA polymerases I, II, and III subunit RPABC1"/>
    <property type="match status" value="1"/>
</dbReference>
<geneLocation type="nucleomorph" evidence="7"/>
<dbReference type="GO" id="GO:0006366">
    <property type="term" value="P:transcription by RNA polymerase II"/>
    <property type="evidence" value="ECO:0007669"/>
    <property type="project" value="TreeGrafter"/>
</dbReference>
<evidence type="ECO:0000259" key="6">
    <source>
        <dbReference type="Pfam" id="PF03871"/>
    </source>
</evidence>
<dbReference type="SUPFAM" id="SSF53036">
    <property type="entry name" value="Eukaryotic RPB5 N-terminal domain"/>
    <property type="match status" value="1"/>
</dbReference>
<dbReference type="InterPro" id="IPR014381">
    <property type="entry name" value="Arch_Rpo5/euc_Rpb5"/>
</dbReference>
<name>A0A0H5BLU8_9EUKA</name>
<dbReference type="Pfam" id="PF03871">
    <property type="entry name" value="RNA_pol_Rpb5_N"/>
    <property type="match status" value="1"/>
</dbReference>
<dbReference type="PANTHER" id="PTHR10535:SF0">
    <property type="entry name" value="DNA-DIRECTED RNA POLYMERASES I, II, AND III SUBUNIT RPABC1"/>
    <property type="match status" value="1"/>
</dbReference>
<evidence type="ECO:0000256" key="1">
    <source>
        <dbReference type="ARBA" id="ARBA00004123"/>
    </source>
</evidence>
<sequence length="207" mass="24878">MKKLEKYYTLRKNYLEMLYRRGYNVKESEFYLTYNDYKQNIMNYSAYHKIFKLYYNISNTKEKVCIIIEIIGFVKIKKKFSSLYITKKLEISLTLGSKHIIFIIKKISTNALRALQIGRKNYYFEIFYEYEVLLNVIKHFLVPKHDMLTKEEKSILLKNYMIKESQLPKILKSDPVSRYYGAKKGDVFKITRFSDSIGVYVTFRLCV</sequence>
<gene>
    <name evidence="7" type="primary">rpabc5</name>
</gene>
<comment type="similarity">
    <text evidence="4">Belongs to the archaeal Rpo5/eukaryotic RPB5 RNA polymerase subunit family.</text>
</comment>
<comment type="subcellular location">
    <subcellularLocation>
        <location evidence="1">Nucleus</location>
    </subcellularLocation>
</comment>
<dbReference type="InterPro" id="IPR035913">
    <property type="entry name" value="RPB5-like_sf"/>
</dbReference>
<dbReference type="GO" id="GO:0005736">
    <property type="term" value="C:RNA polymerase I complex"/>
    <property type="evidence" value="ECO:0007669"/>
    <property type="project" value="TreeGrafter"/>
</dbReference>
<organism evidence="7">
    <name type="scientific">Amorphochlora amoebiformis</name>
    <dbReference type="NCBI Taxonomy" id="1561963"/>
    <lineage>
        <taxon>Eukaryota</taxon>
        <taxon>Sar</taxon>
        <taxon>Rhizaria</taxon>
        <taxon>Cercozoa</taxon>
        <taxon>Chlorarachniophyceae</taxon>
        <taxon>Amorphochlora</taxon>
    </lineage>
</organism>
<dbReference type="GO" id="GO:0003899">
    <property type="term" value="F:DNA-directed RNA polymerase activity"/>
    <property type="evidence" value="ECO:0007669"/>
    <property type="project" value="InterPro"/>
</dbReference>
<keyword evidence="2" id="KW-0804">Transcription</keyword>
<dbReference type="GO" id="GO:0006362">
    <property type="term" value="P:transcription elongation by RNA polymerase I"/>
    <property type="evidence" value="ECO:0007669"/>
    <property type="project" value="TreeGrafter"/>
</dbReference>
<dbReference type="InterPro" id="IPR000783">
    <property type="entry name" value="RNA_pol_subH/Rpb5_C"/>
</dbReference>
<dbReference type="PANTHER" id="PTHR10535">
    <property type="entry name" value="DNA-DIRECTED RNA POLYMERASES I, II, AND III SUBUNIT RPABC1"/>
    <property type="match status" value="1"/>
</dbReference>
<feature type="domain" description="RNA polymerase subunit H/Rpb5 C-terminal" evidence="5">
    <location>
        <begin position="135"/>
        <end position="206"/>
    </location>
</feature>
<keyword evidence="7" id="KW-0542">Nucleomorph</keyword>
<evidence type="ECO:0000313" key="7">
    <source>
        <dbReference type="EMBL" id="BAS01922.1"/>
    </source>
</evidence>
<dbReference type="SUPFAM" id="SSF55287">
    <property type="entry name" value="RPB5-like RNA polymerase subunit"/>
    <property type="match status" value="1"/>
</dbReference>
<evidence type="ECO:0000256" key="3">
    <source>
        <dbReference type="ARBA" id="ARBA00023242"/>
    </source>
</evidence>
<dbReference type="GO" id="GO:0005666">
    <property type="term" value="C:RNA polymerase III complex"/>
    <property type="evidence" value="ECO:0007669"/>
    <property type="project" value="TreeGrafter"/>
</dbReference>
<proteinExistence type="inferred from homology"/>
<evidence type="ECO:0000256" key="2">
    <source>
        <dbReference type="ARBA" id="ARBA00023163"/>
    </source>
</evidence>
<dbReference type="Gene3D" id="3.40.1340.10">
    <property type="entry name" value="RNA polymerase, Rpb5, N-terminal domain"/>
    <property type="match status" value="1"/>
</dbReference>
<dbReference type="GO" id="GO:0005665">
    <property type="term" value="C:RNA polymerase II, core complex"/>
    <property type="evidence" value="ECO:0007669"/>
    <property type="project" value="TreeGrafter"/>
</dbReference>
<reference evidence="7" key="1">
    <citation type="journal article" date="2015" name="Genome Biol. Evol.">
        <title>Nucleomorph Genome Sequences of Two Chlorarachniophytes, Amorphochlora amoebiformis and Lotharella vacuolata.</title>
        <authorList>
            <person name="Suzuki S."/>
            <person name="Shirato S."/>
            <person name="Hirakawa Y."/>
            <person name="Ishida K."/>
        </authorList>
    </citation>
    <scope>NUCLEOTIDE SEQUENCE</scope>
    <source>
        <strain evidence="7">CCMP2058</strain>
    </source>
</reference>
<dbReference type="GO" id="GO:0003677">
    <property type="term" value="F:DNA binding"/>
    <property type="evidence" value="ECO:0007669"/>
    <property type="project" value="InterPro"/>
</dbReference>
<dbReference type="InterPro" id="IPR005571">
    <property type="entry name" value="RNA_pol_Rpb5_N"/>
</dbReference>
<dbReference type="HAMAP" id="MF_00025">
    <property type="entry name" value="RNApol_Rpo5_RPB5"/>
    <property type="match status" value="1"/>
</dbReference>
<dbReference type="Gene3D" id="3.90.940.20">
    <property type="entry name" value="RPB5-like RNA polymerase subunit"/>
    <property type="match status" value="1"/>
</dbReference>